<feature type="domain" description="Isochorismatase-like" evidence="2">
    <location>
        <begin position="9"/>
        <end position="161"/>
    </location>
</feature>
<dbReference type="PANTHER" id="PTHR43540:SF6">
    <property type="entry name" value="ISOCHORISMATASE-LIKE DOMAIN-CONTAINING PROTEIN"/>
    <property type="match status" value="1"/>
</dbReference>
<evidence type="ECO:0000256" key="1">
    <source>
        <dbReference type="ARBA" id="ARBA00022801"/>
    </source>
</evidence>
<dbReference type="CDD" id="cd00431">
    <property type="entry name" value="cysteine_hydrolases"/>
    <property type="match status" value="1"/>
</dbReference>
<sequence length="193" mass="20979">MTIPPLDKTALLVVDVQNGFVNQHSAPVLPVVVDLATRWAATGRPTVFTRFWNYAGSPYETLIGWKALYGPPETDIVEQLAALTTHRNAHMVDKTTYTALTEEGLSLLEQLDVTDLLICGIATDACVFKTALDSFERGYTPWVIRDAVASNATRHPAKAIHDSALLHISRLVGAGQLIDSSEVRAQIENAAAL</sequence>
<keyword evidence="4" id="KW-1185">Reference proteome</keyword>
<keyword evidence="1" id="KW-0378">Hydrolase</keyword>
<evidence type="ECO:0000259" key="2">
    <source>
        <dbReference type="Pfam" id="PF00857"/>
    </source>
</evidence>
<protein>
    <submittedName>
        <fullName evidence="3">Nicotinamidase-related amidase</fullName>
    </submittedName>
</protein>
<name>A0ABS4QS91_9NOCA</name>
<dbReference type="InterPro" id="IPR050272">
    <property type="entry name" value="Isochorismatase-like_hydrls"/>
</dbReference>
<gene>
    <name evidence="3" type="ORF">BJ987_007530</name>
</gene>
<dbReference type="SUPFAM" id="SSF52499">
    <property type="entry name" value="Isochorismatase-like hydrolases"/>
    <property type="match status" value="1"/>
</dbReference>
<dbReference type="PANTHER" id="PTHR43540">
    <property type="entry name" value="PEROXYUREIDOACRYLATE/UREIDOACRYLATE AMIDOHYDROLASE-RELATED"/>
    <property type="match status" value="1"/>
</dbReference>
<proteinExistence type="predicted"/>
<organism evidence="3 4">
    <name type="scientific">Nocardia goodfellowii</name>
    <dbReference type="NCBI Taxonomy" id="882446"/>
    <lineage>
        <taxon>Bacteria</taxon>
        <taxon>Bacillati</taxon>
        <taxon>Actinomycetota</taxon>
        <taxon>Actinomycetes</taxon>
        <taxon>Mycobacteriales</taxon>
        <taxon>Nocardiaceae</taxon>
        <taxon>Nocardia</taxon>
    </lineage>
</organism>
<comment type="caution">
    <text evidence="3">The sequence shown here is derived from an EMBL/GenBank/DDBJ whole genome shotgun (WGS) entry which is preliminary data.</text>
</comment>
<accession>A0ABS4QS91</accession>
<reference evidence="3 4" key="1">
    <citation type="submission" date="2021-03" db="EMBL/GenBank/DDBJ databases">
        <title>Sequencing the genomes of 1000 actinobacteria strains.</title>
        <authorList>
            <person name="Klenk H.-P."/>
        </authorList>
    </citation>
    <scope>NUCLEOTIDE SEQUENCE [LARGE SCALE GENOMIC DNA]</scope>
    <source>
        <strain evidence="3 4">DSM 45516</strain>
    </source>
</reference>
<dbReference type="EMBL" id="JAGGMR010000002">
    <property type="protein sequence ID" value="MBP2194552.1"/>
    <property type="molecule type" value="Genomic_DNA"/>
</dbReference>
<evidence type="ECO:0000313" key="3">
    <source>
        <dbReference type="EMBL" id="MBP2194552.1"/>
    </source>
</evidence>
<dbReference type="Pfam" id="PF00857">
    <property type="entry name" value="Isochorismatase"/>
    <property type="match status" value="1"/>
</dbReference>
<dbReference type="InterPro" id="IPR036380">
    <property type="entry name" value="Isochorismatase-like_sf"/>
</dbReference>
<dbReference type="Gene3D" id="3.40.50.850">
    <property type="entry name" value="Isochorismatase-like"/>
    <property type="match status" value="1"/>
</dbReference>
<dbReference type="Proteomes" id="UP001519325">
    <property type="component" value="Unassembled WGS sequence"/>
</dbReference>
<dbReference type="RefSeq" id="WP_209899863.1">
    <property type="nucleotide sequence ID" value="NZ_JAGGMR010000002.1"/>
</dbReference>
<evidence type="ECO:0000313" key="4">
    <source>
        <dbReference type="Proteomes" id="UP001519325"/>
    </source>
</evidence>
<dbReference type="InterPro" id="IPR000868">
    <property type="entry name" value="Isochorismatase-like_dom"/>
</dbReference>